<dbReference type="InterPro" id="IPR001585">
    <property type="entry name" value="TAL/FSA"/>
</dbReference>
<dbReference type="AlphaFoldDB" id="A0A372IMI7"/>
<dbReference type="OrthoDB" id="9809101at2"/>
<dbReference type="EMBL" id="QVQT01000005">
    <property type="protein sequence ID" value="RFU15951.1"/>
    <property type="molecule type" value="Genomic_DNA"/>
</dbReference>
<evidence type="ECO:0000256" key="1">
    <source>
        <dbReference type="ARBA" id="ARBA00023270"/>
    </source>
</evidence>
<dbReference type="InterPro" id="IPR018225">
    <property type="entry name" value="Transaldolase_AS"/>
</dbReference>
<dbReference type="PROSITE" id="PS00958">
    <property type="entry name" value="TRANSALDOLASE_2"/>
    <property type="match status" value="1"/>
</dbReference>
<evidence type="ECO:0000313" key="2">
    <source>
        <dbReference type="EMBL" id="RFU15951.1"/>
    </source>
</evidence>
<sequence length="351" mass="39515">MTHTTPTCLWNDSAAESELAYSMEHGGVGATCNPVIVLDVLKKESQVWNQRIRDLAIEMPHATEDEIGWKLVEEISATRAKMLLPVFEAHKGKNGRLSIQTDPHNYRNAKALLEQALRFHALAPNMIVKIPATAAGIEAIEEVTYHGISINATVSFTVAQSIAVAEAVERGLKRRESEGKDISQMGSVCTIMVGRLDDWLKVTAEKKGIILDPGYLEWAGVAAFKRAWQLYRERGYRIRLLSAAFRNHMHWSELIGGDVVISPPYKWQVRLNASDIDVQKRIDKPVDAHIVNELLDKFVDFRRAYDEKLLPVDEFDAFGPTVRTLRQFLEATHELASRVRDIILPNPDSLL</sequence>
<dbReference type="Gene3D" id="3.20.20.70">
    <property type="entry name" value="Aldolase class I"/>
    <property type="match status" value="1"/>
</dbReference>
<dbReference type="Pfam" id="PF00923">
    <property type="entry name" value="TAL_FSA"/>
    <property type="match status" value="1"/>
</dbReference>
<dbReference type="SUPFAM" id="SSF51569">
    <property type="entry name" value="Aldolase"/>
    <property type="match status" value="1"/>
</dbReference>
<keyword evidence="3" id="KW-1185">Reference proteome</keyword>
<dbReference type="GO" id="GO:0005975">
    <property type="term" value="P:carbohydrate metabolic process"/>
    <property type="evidence" value="ECO:0007669"/>
    <property type="project" value="InterPro"/>
</dbReference>
<dbReference type="Proteomes" id="UP000264702">
    <property type="component" value="Unassembled WGS sequence"/>
</dbReference>
<organism evidence="2 3">
    <name type="scientific">Paracidobacterium acidisoli</name>
    <dbReference type="NCBI Taxonomy" id="2303751"/>
    <lineage>
        <taxon>Bacteria</taxon>
        <taxon>Pseudomonadati</taxon>
        <taxon>Acidobacteriota</taxon>
        <taxon>Terriglobia</taxon>
        <taxon>Terriglobales</taxon>
        <taxon>Acidobacteriaceae</taxon>
        <taxon>Paracidobacterium</taxon>
    </lineage>
</organism>
<name>A0A372IMI7_9BACT</name>
<evidence type="ECO:0000313" key="3">
    <source>
        <dbReference type="Proteomes" id="UP000264702"/>
    </source>
</evidence>
<reference evidence="2 3" key="1">
    <citation type="submission" date="2018-08" db="EMBL/GenBank/DDBJ databases">
        <title>Acidipila sp. 4G-K13, an acidobacterium isolated from forest soil.</title>
        <authorList>
            <person name="Gao Z.-H."/>
            <person name="Qiu L.-H."/>
        </authorList>
    </citation>
    <scope>NUCLEOTIDE SEQUENCE [LARGE SCALE GENOMIC DNA]</scope>
    <source>
        <strain evidence="2 3">4G-K13</strain>
    </source>
</reference>
<gene>
    <name evidence="2" type="ORF">D0Y96_15125</name>
</gene>
<keyword evidence="1" id="KW-0704">Schiff base</keyword>
<protein>
    <submittedName>
        <fullName evidence="2">Transaldolase</fullName>
    </submittedName>
</protein>
<accession>A0A372IMI7</accession>
<proteinExistence type="predicted"/>
<dbReference type="InterPro" id="IPR013785">
    <property type="entry name" value="Aldolase_TIM"/>
</dbReference>
<dbReference type="PANTHER" id="PTHR10683">
    <property type="entry name" value="TRANSALDOLASE"/>
    <property type="match status" value="1"/>
</dbReference>
<comment type="caution">
    <text evidence="2">The sequence shown here is derived from an EMBL/GenBank/DDBJ whole genome shotgun (WGS) entry which is preliminary data.</text>
</comment>